<organism evidence="2 3">
    <name type="scientific">Blastopirellula marina</name>
    <dbReference type="NCBI Taxonomy" id="124"/>
    <lineage>
        <taxon>Bacteria</taxon>
        <taxon>Pseudomonadati</taxon>
        <taxon>Planctomycetota</taxon>
        <taxon>Planctomycetia</taxon>
        <taxon>Pirellulales</taxon>
        <taxon>Pirellulaceae</taxon>
        <taxon>Blastopirellula</taxon>
    </lineage>
</organism>
<accession>A0A2S8FCI2</accession>
<reference evidence="2 3" key="1">
    <citation type="submission" date="2018-02" db="EMBL/GenBank/DDBJ databases">
        <title>Comparative genomes isolates from brazilian mangrove.</title>
        <authorList>
            <person name="Araujo J.E."/>
            <person name="Taketani R.G."/>
            <person name="Silva M.C.P."/>
            <person name="Loureco M.V."/>
            <person name="Andreote F.D."/>
        </authorList>
    </citation>
    <scope>NUCLEOTIDE SEQUENCE [LARGE SCALE GENOMIC DNA]</scope>
    <source>
        <strain evidence="2 3">Hex-1 MGV</strain>
    </source>
</reference>
<gene>
    <name evidence="2" type="ORF">C5Y83_27775</name>
</gene>
<protein>
    <submittedName>
        <fullName evidence="2">Uncharacterized protein</fullName>
    </submittedName>
</protein>
<dbReference type="AlphaFoldDB" id="A0A2S8FCI2"/>
<proteinExistence type="predicted"/>
<name>A0A2S8FCI2_9BACT</name>
<sequence length="79" mass="8408">MGGKDFGFKHGQHLAFAPLVDENADRNRQENGNGSADFASNREEFKQTPLANMFVSVANAMGVETASFADSTGTLTGLI</sequence>
<comment type="caution">
    <text evidence="2">The sequence shown here is derived from an EMBL/GenBank/DDBJ whole genome shotgun (WGS) entry which is preliminary data.</text>
</comment>
<evidence type="ECO:0000313" key="2">
    <source>
        <dbReference type="EMBL" id="PQO29842.1"/>
    </source>
</evidence>
<feature type="region of interest" description="Disordered" evidence="1">
    <location>
        <begin position="20"/>
        <end position="40"/>
    </location>
</feature>
<evidence type="ECO:0000313" key="3">
    <source>
        <dbReference type="Proteomes" id="UP000238322"/>
    </source>
</evidence>
<evidence type="ECO:0000256" key="1">
    <source>
        <dbReference type="SAM" id="MobiDB-lite"/>
    </source>
</evidence>
<dbReference type="EMBL" id="PUHY01000015">
    <property type="protein sequence ID" value="PQO29842.1"/>
    <property type="molecule type" value="Genomic_DNA"/>
</dbReference>
<dbReference type="Proteomes" id="UP000238322">
    <property type="component" value="Unassembled WGS sequence"/>
</dbReference>